<proteinExistence type="predicted"/>
<dbReference type="InterPro" id="IPR029473">
    <property type="entry name" value="MOR2-PAG1_mid"/>
</dbReference>
<gene>
    <name evidence="4" type="ORF">M5D96_006313</name>
</gene>
<dbReference type="InterPro" id="IPR025614">
    <property type="entry name" value="Cell_morpho_N"/>
</dbReference>
<feature type="domain" description="Cell morphogenesis central region" evidence="3">
    <location>
        <begin position="1308"/>
        <end position="1483"/>
    </location>
</feature>
<evidence type="ECO:0000313" key="4">
    <source>
        <dbReference type="EMBL" id="KAI8040373.1"/>
    </source>
</evidence>
<feature type="compositionally biased region" description="Gly residues" evidence="1">
    <location>
        <begin position="65"/>
        <end position="75"/>
    </location>
</feature>
<feature type="compositionally biased region" description="Low complexity" evidence="1">
    <location>
        <begin position="175"/>
        <end position="196"/>
    </location>
</feature>
<feature type="region of interest" description="Disordered" evidence="1">
    <location>
        <begin position="175"/>
        <end position="199"/>
    </location>
</feature>
<feature type="compositionally biased region" description="Polar residues" evidence="1">
    <location>
        <begin position="123"/>
        <end position="141"/>
    </location>
</feature>
<dbReference type="Proteomes" id="UP001059596">
    <property type="component" value="Unassembled WGS sequence"/>
</dbReference>
<feature type="compositionally biased region" description="Low complexity" evidence="1">
    <location>
        <begin position="142"/>
        <end position="154"/>
    </location>
</feature>
<dbReference type="InterPro" id="IPR016024">
    <property type="entry name" value="ARM-type_fold"/>
</dbReference>
<evidence type="ECO:0008006" key="6">
    <source>
        <dbReference type="Google" id="ProtNLM"/>
    </source>
</evidence>
<dbReference type="InterPro" id="IPR039867">
    <property type="entry name" value="Furry/Tao3/Mor2"/>
</dbReference>
<accession>A0A9P9YPF9</accession>
<feature type="region of interest" description="Disordered" evidence="1">
    <location>
        <begin position="1289"/>
        <end position="1312"/>
    </location>
</feature>
<keyword evidence="5" id="KW-1185">Reference proteome</keyword>
<dbReference type="GO" id="GO:0031175">
    <property type="term" value="P:neuron projection development"/>
    <property type="evidence" value="ECO:0007669"/>
    <property type="project" value="TreeGrafter"/>
</dbReference>
<feature type="domain" description="Cell morphogenesis protein N-terminal" evidence="2">
    <location>
        <begin position="384"/>
        <end position="915"/>
    </location>
</feature>
<evidence type="ECO:0000259" key="3">
    <source>
        <dbReference type="Pfam" id="PF14228"/>
    </source>
</evidence>
<dbReference type="GO" id="GO:0030427">
    <property type="term" value="C:site of polarized growth"/>
    <property type="evidence" value="ECO:0007669"/>
    <property type="project" value="TreeGrafter"/>
</dbReference>
<dbReference type="Pfam" id="PF14222">
    <property type="entry name" value="MOR2-PAG1_N"/>
    <property type="match status" value="1"/>
</dbReference>
<reference evidence="4" key="1">
    <citation type="journal article" date="2023" name="Genome Biol. Evol.">
        <title>Long-read-based Genome Assembly of Drosophila gunungcola Reveals Fewer Chemosensory Genes in Flower-breeding Species.</title>
        <authorList>
            <person name="Negi A."/>
            <person name="Liao B.Y."/>
            <person name="Yeh S.D."/>
        </authorList>
    </citation>
    <scope>NUCLEOTIDE SEQUENCE</scope>
    <source>
        <strain evidence="4">Sukarami</strain>
    </source>
</reference>
<name>A0A9P9YPF9_9MUSC</name>
<feature type="region of interest" description="Disordered" evidence="1">
    <location>
        <begin position="1"/>
        <end position="162"/>
    </location>
</feature>
<dbReference type="GO" id="GO:0005938">
    <property type="term" value="C:cell cortex"/>
    <property type="evidence" value="ECO:0007669"/>
    <property type="project" value="TreeGrafter"/>
</dbReference>
<feature type="compositionally biased region" description="Low complexity" evidence="1">
    <location>
        <begin position="32"/>
        <end position="64"/>
    </location>
</feature>
<dbReference type="Pfam" id="PF14228">
    <property type="entry name" value="MOR2-PAG1_mid"/>
    <property type="match status" value="2"/>
</dbReference>
<dbReference type="PANTHER" id="PTHR12295:SF30">
    <property type="entry name" value="PROTEIN FURRY"/>
    <property type="match status" value="1"/>
</dbReference>
<evidence type="ECO:0000313" key="5">
    <source>
        <dbReference type="Proteomes" id="UP001059596"/>
    </source>
</evidence>
<organism evidence="4 5">
    <name type="scientific">Drosophila gunungcola</name>
    <name type="common">fruit fly</name>
    <dbReference type="NCBI Taxonomy" id="103775"/>
    <lineage>
        <taxon>Eukaryota</taxon>
        <taxon>Metazoa</taxon>
        <taxon>Ecdysozoa</taxon>
        <taxon>Arthropoda</taxon>
        <taxon>Hexapoda</taxon>
        <taxon>Insecta</taxon>
        <taxon>Pterygota</taxon>
        <taxon>Neoptera</taxon>
        <taxon>Endopterygota</taxon>
        <taxon>Diptera</taxon>
        <taxon>Brachycera</taxon>
        <taxon>Muscomorpha</taxon>
        <taxon>Ephydroidea</taxon>
        <taxon>Drosophilidae</taxon>
        <taxon>Drosophila</taxon>
        <taxon>Sophophora</taxon>
    </lineage>
</organism>
<dbReference type="PANTHER" id="PTHR12295">
    <property type="entry name" value="FURRY-RELATED"/>
    <property type="match status" value="1"/>
</dbReference>
<dbReference type="SUPFAM" id="SSF48371">
    <property type="entry name" value="ARM repeat"/>
    <property type="match status" value="2"/>
</dbReference>
<dbReference type="EMBL" id="JAMKOV010000004">
    <property type="protein sequence ID" value="KAI8040373.1"/>
    <property type="molecule type" value="Genomic_DNA"/>
</dbReference>
<sequence length="1663" mass="184260">MDQLELQEDLFALEAGAAGTNQNPNEQHLSDPAGSPSTASPNNNNTATAAAATTTSTATTTGTATAGGAGGGCAGGVATPTKSPQRNAFQEDAYQANAAGGDSVDNVESAQSEGNPSGGSPGQRHSINSAEYTSTPKTSRNGPSSTTASGTTSPINYQLAGDDYPYGIEYESQQLQYQQQQHQQQQQQPQQQQQQQLLPVSGVEQSPAITYQSLPASRQSYASPPALVIPQRQSLLPWGAHSRSSIINVLPSYTQAEMHALAASVASVEISAPRPGEIVMRNLFSDFTVQAEKKIELVMLESADKNLSKLLQRGEDQQFDQLLSALGSVAEHCLPSLLHTLLAWHRRQLSDMEIKNDLKKPPSSGSNSQAASNKPTVDLDFQLQRREAAVEFIFCLALIEILKQLPYHPGHEDLVRSIENLAFKHFKYKDGLQNNPNAINIHMIADLYAEVIGVLAQSRFASVRKRFMSELKELRGKEVSPTTTQSIISLLMGMKFFRVKMVPIEEFEASFQFMHECGQYFMEVKDKDIKHALAGLFVEILVPVAAAVKNEVNVPCVKNFVELLYVQTLDASTKSKHRLALFPLVTCLLCVSQKTFFLTNWHYFLAMCLSNLKNRDAKMSRVALESLYRLLWVYMIRIKCESNSATHSRLQSIVNSLFPKGSKGVVPRDTPLNIFVKIIQFIAQERLDFAMREIVYDLLCVGRSIKLILNPERMSIGLRAFLVVADSLQQKAGEPPMPRTVPALPSGNTLRVKKTYINKMLTDDTARSIGMSTYFPHVRRVFVDILRALDVHYGRPLMMTNTQNQNKEPDEMLSGERKPRIDLFRTCVAAVPRLIPDTMTAHELVDLLSRLTVHMDEELRILTHQSLTTLVIDFPDWRQDVVHGYTQFLVRDVTDTYPQLLENCTRILFNFLNIWRCAIIVNGNSTTSAPSVSAMGTVVQGPVVQVQGTAAAPAKDTASSQLSKQQHLNTASSAASSITTSSGMSSITQHTVLNMASDVAKKNEIPLATTLHFVEGFALVLLCNYRPYLRKLAAMILKEVKNLMRALGIPETEPPLIDVMDRCVPPIVEKCLPLLPQTEKTAILNANCIDLQWIAERSSGVWLAGLIDDNSKSSTSTLNLSQSSSTANASATLASSPQPPFDPWATCLFGLLERQRILQQCPSAVAQAWPICFTRLNALYSVIDPTPVSDNRASLLRSSAPTKKVPTESQKDSYLRLWRNQVACAMRLVPQIPSVAVRCASPDLSLSLQDQSDSRSLSDSLDNIPSNVFGPEGIVTRFTLPLSYGRKEARQKRLGSSPDSLNADRSDKSAMGSASPHALYKLVVPLLRCEVVDVRDAAVNALGLINHDALKDLMEELVVYIREAVDRKQENMRRRRRRDALRLQVVRVLEKIAENGTFGVSTCVLERDTMSLHPTFVEYIEGAMAYLMAETDKDNLSIREVKAHFCNFIRKMIKNFSLESCATLLSRVLKRNLFNLFAAWCGNFSKPLGITMQIGQTLEEEKLQFSALQARHDNAMSALLCCGHIFYAPHLQDDGIIYKWLDLLLTSKDEKIYQLARDTVVLLLESNPDMGQLLEWVIDRCYTSTPREADACFLALASIFSAKEYPCDHYTSVITVTLLMTGCPRVEVHATALQLLQILDKRFFGSVVGTLHSDNEKGMSFPF</sequence>
<protein>
    <recommendedName>
        <fullName evidence="6">Protein furry</fullName>
    </recommendedName>
</protein>
<comment type="caution">
    <text evidence="4">The sequence shown here is derived from an EMBL/GenBank/DDBJ whole genome shotgun (WGS) entry which is preliminary data.</text>
</comment>
<evidence type="ECO:0000256" key="1">
    <source>
        <dbReference type="SAM" id="MobiDB-lite"/>
    </source>
</evidence>
<feature type="domain" description="Cell morphogenesis central region" evidence="3">
    <location>
        <begin position="1555"/>
        <end position="1642"/>
    </location>
</feature>
<feature type="compositionally biased region" description="Polar residues" evidence="1">
    <location>
        <begin position="106"/>
        <end position="115"/>
    </location>
</feature>
<dbReference type="GO" id="GO:0000902">
    <property type="term" value="P:cell morphogenesis"/>
    <property type="evidence" value="ECO:0007669"/>
    <property type="project" value="InterPro"/>
</dbReference>
<evidence type="ECO:0000259" key="2">
    <source>
        <dbReference type="Pfam" id="PF14222"/>
    </source>
</evidence>